<name>A0A2S2DRJ1_9BURK</name>
<sequence length="64" mass="7019">MLQALCLAGPDGDAFRATLSESALLVATFEANSHVEAMTKYYSIYGRGEYVTAHPIDHDPYPNK</sequence>
<keyword evidence="2" id="KW-1185">Reference proteome</keyword>
<protein>
    <submittedName>
        <fullName evidence="1">Uncharacterized protein</fullName>
    </submittedName>
</protein>
<dbReference type="Proteomes" id="UP000245820">
    <property type="component" value="Chromosome"/>
</dbReference>
<accession>A0A2S2DRJ1</accession>
<evidence type="ECO:0000313" key="2">
    <source>
        <dbReference type="Proteomes" id="UP000245820"/>
    </source>
</evidence>
<evidence type="ECO:0000313" key="1">
    <source>
        <dbReference type="EMBL" id="AWL07649.1"/>
    </source>
</evidence>
<dbReference type="AlphaFoldDB" id="A0A2S2DRJ1"/>
<proteinExistence type="predicted"/>
<gene>
    <name evidence="1" type="ORF">DIR46_06555</name>
</gene>
<dbReference type="KEGG" id="mtim:DIR46_06555"/>
<dbReference type="OrthoDB" id="3831024at2"/>
<reference evidence="1 2" key="1">
    <citation type="submission" date="2018-05" db="EMBL/GenBank/DDBJ databases">
        <title>Complete genome sequence of Massilia oculi sp. nov. CCUG 43427T (=DSM 26321T), the type strain of M. oculi, and comparison with genome sequences of other Massilia strains.</title>
        <authorList>
            <person name="Zhu B."/>
        </authorList>
    </citation>
    <scope>NUCLEOTIDE SEQUENCE [LARGE SCALE GENOMIC DNA]</scope>
    <source>
        <strain evidence="1 2">CCUG 43427</strain>
    </source>
</reference>
<dbReference type="EMBL" id="CP029343">
    <property type="protein sequence ID" value="AWL07649.1"/>
    <property type="molecule type" value="Genomic_DNA"/>
</dbReference>
<organism evidence="1 2">
    <name type="scientific">Massilia oculi</name>
    <dbReference type="NCBI Taxonomy" id="945844"/>
    <lineage>
        <taxon>Bacteria</taxon>
        <taxon>Pseudomonadati</taxon>
        <taxon>Pseudomonadota</taxon>
        <taxon>Betaproteobacteria</taxon>
        <taxon>Burkholderiales</taxon>
        <taxon>Oxalobacteraceae</taxon>
        <taxon>Telluria group</taxon>
        <taxon>Massilia</taxon>
    </lineage>
</organism>